<gene>
    <name evidence="2" type="ORF">EEDITHA_LOCUS1469</name>
</gene>
<dbReference type="Proteomes" id="UP001153954">
    <property type="component" value="Unassembled WGS sequence"/>
</dbReference>
<comment type="caution">
    <text evidence="2">The sequence shown here is derived from an EMBL/GenBank/DDBJ whole genome shotgun (WGS) entry which is preliminary data.</text>
</comment>
<keyword evidence="3" id="KW-1185">Reference proteome</keyword>
<dbReference type="Pfam" id="PF13843">
    <property type="entry name" value="DDE_Tnp_1_7"/>
    <property type="match status" value="1"/>
</dbReference>
<dbReference type="PANTHER" id="PTHR46599">
    <property type="entry name" value="PIGGYBAC TRANSPOSABLE ELEMENT-DERIVED PROTEIN 4"/>
    <property type="match status" value="1"/>
</dbReference>
<evidence type="ECO:0000313" key="2">
    <source>
        <dbReference type="EMBL" id="CAH2084944.1"/>
    </source>
</evidence>
<proteinExistence type="predicted"/>
<accession>A0AAU9TDZ3</accession>
<evidence type="ECO:0000313" key="3">
    <source>
        <dbReference type="Proteomes" id="UP001153954"/>
    </source>
</evidence>
<protein>
    <recommendedName>
        <fullName evidence="1">PiggyBac transposable element-derived protein domain-containing protein</fullName>
    </recommendedName>
</protein>
<name>A0AAU9TDZ3_EUPED</name>
<organism evidence="2 3">
    <name type="scientific">Euphydryas editha</name>
    <name type="common">Edith's checkerspot</name>
    <dbReference type="NCBI Taxonomy" id="104508"/>
    <lineage>
        <taxon>Eukaryota</taxon>
        <taxon>Metazoa</taxon>
        <taxon>Ecdysozoa</taxon>
        <taxon>Arthropoda</taxon>
        <taxon>Hexapoda</taxon>
        <taxon>Insecta</taxon>
        <taxon>Pterygota</taxon>
        <taxon>Neoptera</taxon>
        <taxon>Endopterygota</taxon>
        <taxon>Lepidoptera</taxon>
        <taxon>Glossata</taxon>
        <taxon>Ditrysia</taxon>
        <taxon>Papilionoidea</taxon>
        <taxon>Nymphalidae</taxon>
        <taxon>Nymphalinae</taxon>
        <taxon>Euphydryas</taxon>
    </lineage>
</organism>
<feature type="domain" description="PiggyBac transposable element-derived protein" evidence="1">
    <location>
        <begin position="1"/>
        <end position="40"/>
    </location>
</feature>
<evidence type="ECO:0000259" key="1">
    <source>
        <dbReference type="Pfam" id="PF13843"/>
    </source>
</evidence>
<dbReference type="EMBL" id="CAKOGL010000003">
    <property type="protein sequence ID" value="CAH2084944.1"/>
    <property type="molecule type" value="Genomic_DNA"/>
</dbReference>
<sequence length="132" mass="15389">MGGVDEMDQSISLYRIGIHGKKWWWVLFTYMVDMAISNAWRLHVLVNEDPVDQLLFQRSIARYYLRQLVHRQSGRPSSSNIAGLQLDGADHVPEKLPKRVRCAVCHKRSRWGCKKCKKTLCIEKPCFESFHS</sequence>
<dbReference type="AlphaFoldDB" id="A0AAU9TDZ3"/>
<dbReference type="InterPro" id="IPR029526">
    <property type="entry name" value="PGBD"/>
</dbReference>
<dbReference type="PANTHER" id="PTHR46599:SF3">
    <property type="entry name" value="PIGGYBAC TRANSPOSABLE ELEMENT-DERIVED PROTEIN 4"/>
    <property type="match status" value="1"/>
</dbReference>
<reference evidence="2" key="1">
    <citation type="submission" date="2022-03" db="EMBL/GenBank/DDBJ databases">
        <authorList>
            <person name="Tunstrom K."/>
        </authorList>
    </citation>
    <scope>NUCLEOTIDE SEQUENCE</scope>
</reference>